<feature type="compositionally biased region" description="Polar residues" evidence="1">
    <location>
        <begin position="55"/>
        <end position="71"/>
    </location>
</feature>
<accession>A0A9N8DUJ8</accession>
<evidence type="ECO:0000313" key="3">
    <source>
        <dbReference type="Proteomes" id="UP001153069"/>
    </source>
</evidence>
<dbReference type="EMBL" id="CAICTM010000300">
    <property type="protein sequence ID" value="CAB9507314.1"/>
    <property type="molecule type" value="Genomic_DNA"/>
</dbReference>
<sequence length="361" mass="41509">MVAINGDVKASGRTMSRSKSKQFTMVVVGLGLIALLLLRSTGSSAGSSGYPSGSITPPTTYSSDQRATSNVEYDKFSSRKRKPERRIRQISLIGERNSGTRWTWNHLEECFNHSIPVERHLTRYKHWFQYPNYTAYPHDTLVIAQFRNPYDWLKAMQRVPHHSPSHLKLDWKPFLTTPWTAPRLGADIEIAKTINESNNSTDTTPCQHNFIYQDIVSCVKRPLPESAYDHKLRFSEDTPFYEMRNDGSGLPFDSIMGMRAAKIENFLAVQDYPGIAAVWAVQYEYLLQRGTQHLVDRISEWTGIDPKCEAFQPQLRRDRPLEAEFVEYVTEHLNWTAEELIGYGKYKQRLAPKEPETESQA</sequence>
<feature type="region of interest" description="Disordered" evidence="1">
    <location>
        <begin position="44"/>
        <end position="82"/>
    </location>
</feature>
<dbReference type="Proteomes" id="UP001153069">
    <property type="component" value="Unassembled WGS sequence"/>
</dbReference>
<dbReference type="OrthoDB" id="34984at2759"/>
<feature type="compositionally biased region" description="Low complexity" evidence="1">
    <location>
        <begin position="44"/>
        <end position="54"/>
    </location>
</feature>
<comment type="caution">
    <text evidence="2">The sequence shown here is derived from an EMBL/GenBank/DDBJ whole genome shotgun (WGS) entry which is preliminary data.</text>
</comment>
<proteinExistence type="predicted"/>
<evidence type="ECO:0000313" key="2">
    <source>
        <dbReference type="EMBL" id="CAB9507314.1"/>
    </source>
</evidence>
<name>A0A9N8DUJ8_9STRA</name>
<protein>
    <submittedName>
        <fullName evidence="2">Uncharacterized protein</fullName>
    </submittedName>
</protein>
<gene>
    <name evidence="2" type="ORF">SEMRO_301_G111890.1</name>
</gene>
<keyword evidence="3" id="KW-1185">Reference proteome</keyword>
<evidence type="ECO:0000256" key="1">
    <source>
        <dbReference type="SAM" id="MobiDB-lite"/>
    </source>
</evidence>
<organism evidence="2 3">
    <name type="scientific">Seminavis robusta</name>
    <dbReference type="NCBI Taxonomy" id="568900"/>
    <lineage>
        <taxon>Eukaryota</taxon>
        <taxon>Sar</taxon>
        <taxon>Stramenopiles</taxon>
        <taxon>Ochrophyta</taxon>
        <taxon>Bacillariophyta</taxon>
        <taxon>Bacillariophyceae</taxon>
        <taxon>Bacillariophycidae</taxon>
        <taxon>Naviculales</taxon>
        <taxon>Naviculaceae</taxon>
        <taxon>Seminavis</taxon>
    </lineage>
</organism>
<reference evidence="2" key="1">
    <citation type="submission" date="2020-06" db="EMBL/GenBank/DDBJ databases">
        <authorList>
            <consortium name="Plant Systems Biology data submission"/>
        </authorList>
    </citation>
    <scope>NUCLEOTIDE SEQUENCE</scope>
    <source>
        <strain evidence="2">D6</strain>
    </source>
</reference>
<dbReference type="AlphaFoldDB" id="A0A9N8DUJ8"/>